<dbReference type="EMBL" id="JAARRM010000001">
    <property type="protein sequence ID" value="MBC1520291.1"/>
    <property type="molecule type" value="Genomic_DNA"/>
</dbReference>
<keyword evidence="1" id="KW-0732">Signal</keyword>
<evidence type="ECO:0000313" key="8">
    <source>
        <dbReference type="EMBL" id="MBC1520291.1"/>
    </source>
</evidence>
<evidence type="ECO:0000256" key="4">
    <source>
        <dbReference type="ARBA" id="ARBA00023295"/>
    </source>
</evidence>
<comment type="caution">
    <text evidence="8">The sequence shown here is derived from an EMBL/GenBank/DDBJ whole genome shotgun (WGS) entry which is preliminary data.</text>
</comment>
<evidence type="ECO:0000256" key="2">
    <source>
        <dbReference type="ARBA" id="ARBA00022801"/>
    </source>
</evidence>
<protein>
    <submittedName>
        <fullName evidence="8">Carbohydrate-binding protein</fullName>
    </submittedName>
</protein>
<dbReference type="PANTHER" id="PTHR34823:SF1">
    <property type="entry name" value="CHITIN-BINDING TYPE-4 DOMAIN-CONTAINING PROTEIN"/>
    <property type="match status" value="1"/>
</dbReference>
<sequence>MKKQNFKKLATLSVLSTAFVAGVMIFGGDNASAHGYVEKPASRAYTANLLKEEMGWDVAHAKFGNAIDTPNGVEGIEGFPFAGPEDGHIASANGVLGDYKLDQQTPDFWVKNEMTGGENAFTWHYTATHPTRKWDYFITKKDWDPSKPITRNDLELIHTEEHDGSLSENKPTHFVDVPNDRAGYHVILAVWEVADTDKSFYQAIDVNLTPDDNADDKEAPTKVQNLNQTCATIDSITFSFDAATDNKGIKEYKIFRDGEEVATTSNTSYTDKELQSDSAYKYTVQAVDFAGNKSEMSDKLVANTLEMPEEDTEAPTAPGHLHSMEVSSDSASLMWGASSDNVGVKEYAIYRDGEKIDTTTETSYEDTGLDENTTYNYYVVAIDESGNESEKSNELEVTTEEADEPISGREWELGSFTSPTSYEAGETVVHNGKEYVVLQSHLNYGDITWAPDAAPALFQLK</sequence>
<evidence type="ECO:0000256" key="3">
    <source>
        <dbReference type="ARBA" id="ARBA00023277"/>
    </source>
</evidence>
<dbReference type="FunFam" id="2.60.40.10:FF:001114">
    <property type="entry name" value="Chitinase A1"/>
    <property type="match status" value="1"/>
</dbReference>
<name>A0A841ZNK9_9LIST</name>
<dbReference type="Gene3D" id="2.10.10.20">
    <property type="entry name" value="Carbohydrate-binding module superfamily 5/12"/>
    <property type="match status" value="1"/>
</dbReference>
<keyword evidence="3" id="KW-0119">Carbohydrate metabolism</keyword>
<feature type="region of interest" description="Disordered" evidence="6">
    <location>
        <begin position="386"/>
        <end position="405"/>
    </location>
</feature>
<gene>
    <name evidence="8" type="ORF">HB912_01365</name>
</gene>
<dbReference type="InterPro" id="IPR036573">
    <property type="entry name" value="CBM_sf_5/12"/>
</dbReference>
<dbReference type="GO" id="GO:0000272">
    <property type="term" value="P:polysaccharide catabolic process"/>
    <property type="evidence" value="ECO:0007669"/>
    <property type="project" value="UniProtKB-KW"/>
</dbReference>
<dbReference type="InterPro" id="IPR004302">
    <property type="entry name" value="Cellulose/chitin-bd_N"/>
</dbReference>
<proteinExistence type="predicted"/>
<dbReference type="InterPro" id="IPR013783">
    <property type="entry name" value="Ig-like_fold"/>
</dbReference>
<evidence type="ECO:0000256" key="6">
    <source>
        <dbReference type="SAM" id="MobiDB-lite"/>
    </source>
</evidence>
<dbReference type="PANTHER" id="PTHR34823">
    <property type="entry name" value="GLCNAC-BINDING PROTEIN A"/>
    <property type="match status" value="1"/>
</dbReference>
<dbReference type="CDD" id="cd00063">
    <property type="entry name" value="FN3"/>
    <property type="match status" value="2"/>
</dbReference>
<feature type="domain" description="Fibronectin type-III" evidence="7">
    <location>
        <begin position="317"/>
        <end position="402"/>
    </location>
</feature>
<keyword evidence="2" id="KW-0378">Hydrolase</keyword>
<dbReference type="GO" id="GO:0005576">
    <property type="term" value="C:extracellular region"/>
    <property type="evidence" value="ECO:0007669"/>
    <property type="project" value="InterPro"/>
</dbReference>
<dbReference type="Pfam" id="PF03067">
    <property type="entry name" value="LPMO_10"/>
    <property type="match status" value="1"/>
</dbReference>
<evidence type="ECO:0000256" key="1">
    <source>
        <dbReference type="ARBA" id="ARBA00022729"/>
    </source>
</evidence>
<dbReference type="AlphaFoldDB" id="A0A841ZNK9"/>
<dbReference type="Proteomes" id="UP000559885">
    <property type="component" value="Unassembled WGS sequence"/>
</dbReference>
<dbReference type="Gene3D" id="2.60.40.10">
    <property type="entry name" value="Immunoglobulins"/>
    <property type="match status" value="2"/>
</dbReference>
<dbReference type="SMART" id="SM00060">
    <property type="entry name" value="FN3"/>
    <property type="match status" value="2"/>
</dbReference>
<dbReference type="InterPro" id="IPR003610">
    <property type="entry name" value="CBM5/12"/>
</dbReference>
<dbReference type="GO" id="GO:0004553">
    <property type="term" value="F:hydrolase activity, hydrolyzing O-glycosyl compounds"/>
    <property type="evidence" value="ECO:0007669"/>
    <property type="project" value="InterPro"/>
</dbReference>
<reference evidence="8 9" key="1">
    <citation type="submission" date="2020-03" db="EMBL/GenBank/DDBJ databases">
        <title>Soil Listeria distribution.</title>
        <authorList>
            <person name="Liao J."/>
            <person name="Wiedmann M."/>
        </authorList>
    </citation>
    <scope>NUCLEOTIDE SEQUENCE [LARGE SCALE GENOMIC DNA]</scope>
    <source>
        <strain evidence="8 9">FSL L7-1507</strain>
    </source>
</reference>
<dbReference type="InterPro" id="IPR003961">
    <property type="entry name" value="FN3_dom"/>
</dbReference>
<dbReference type="CDD" id="cd12214">
    <property type="entry name" value="ChiA1_BD"/>
    <property type="match status" value="1"/>
</dbReference>
<keyword evidence="4" id="KW-0326">Glycosidase</keyword>
<dbReference type="GO" id="GO:0030246">
    <property type="term" value="F:carbohydrate binding"/>
    <property type="evidence" value="ECO:0007669"/>
    <property type="project" value="InterPro"/>
</dbReference>
<dbReference type="InterPro" id="IPR014756">
    <property type="entry name" value="Ig_E-set"/>
</dbReference>
<organism evidence="8 9">
    <name type="scientific">Listeria aquatica</name>
    <dbReference type="NCBI Taxonomy" id="1494960"/>
    <lineage>
        <taxon>Bacteria</taxon>
        <taxon>Bacillati</taxon>
        <taxon>Bacillota</taxon>
        <taxon>Bacilli</taxon>
        <taxon>Bacillales</taxon>
        <taxon>Listeriaceae</taxon>
        <taxon>Listeria</taxon>
    </lineage>
</organism>
<dbReference type="RefSeq" id="WP_185371878.1">
    <property type="nucleotide sequence ID" value="NZ_JAARRM010000001.1"/>
</dbReference>
<dbReference type="SUPFAM" id="SSF81296">
    <property type="entry name" value="E set domains"/>
    <property type="match status" value="1"/>
</dbReference>
<dbReference type="Pfam" id="PF00041">
    <property type="entry name" value="fn3"/>
    <property type="match status" value="1"/>
</dbReference>
<dbReference type="SUPFAM" id="SSF49265">
    <property type="entry name" value="Fibronectin type III"/>
    <property type="match status" value="2"/>
</dbReference>
<evidence type="ECO:0000256" key="5">
    <source>
        <dbReference type="ARBA" id="ARBA00023326"/>
    </source>
</evidence>
<dbReference type="PROSITE" id="PS50853">
    <property type="entry name" value="FN3"/>
    <property type="match status" value="2"/>
</dbReference>
<dbReference type="SUPFAM" id="SSF51055">
    <property type="entry name" value="Carbohydrate binding domain"/>
    <property type="match status" value="1"/>
</dbReference>
<dbReference type="InterPro" id="IPR051024">
    <property type="entry name" value="GlcNAc_Chitin_IntDeg"/>
</dbReference>
<evidence type="ECO:0000259" key="7">
    <source>
        <dbReference type="PROSITE" id="PS50853"/>
    </source>
</evidence>
<keyword evidence="5" id="KW-0624">Polysaccharide degradation</keyword>
<dbReference type="InterPro" id="IPR036116">
    <property type="entry name" value="FN3_sf"/>
</dbReference>
<dbReference type="CDD" id="cd21177">
    <property type="entry name" value="LPMO_AA10"/>
    <property type="match status" value="1"/>
</dbReference>
<accession>A0A841ZNK9</accession>
<dbReference type="Pfam" id="PF02839">
    <property type="entry name" value="CBM_5_12"/>
    <property type="match status" value="1"/>
</dbReference>
<dbReference type="Gene3D" id="2.70.50.50">
    <property type="entry name" value="chitin-binding protein cbp21"/>
    <property type="match status" value="1"/>
</dbReference>
<evidence type="ECO:0000313" key="9">
    <source>
        <dbReference type="Proteomes" id="UP000559885"/>
    </source>
</evidence>
<feature type="domain" description="Fibronectin type-III" evidence="7">
    <location>
        <begin position="219"/>
        <end position="307"/>
    </location>
</feature>